<evidence type="ECO:0000256" key="3">
    <source>
        <dbReference type="ARBA" id="ARBA00022801"/>
    </source>
</evidence>
<dbReference type="EMBL" id="PKIZ01000006">
    <property type="protein sequence ID" value="PKZ42124.1"/>
    <property type="molecule type" value="Genomic_DNA"/>
</dbReference>
<dbReference type="PANTHER" id="PTHR43806">
    <property type="entry name" value="PEPTIDASE S8"/>
    <property type="match status" value="1"/>
</dbReference>
<feature type="active site" description="Charge relay system" evidence="5">
    <location>
        <position position="363"/>
    </location>
</feature>
<evidence type="ECO:0000256" key="6">
    <source>
        <dbReference type="RuleBase" id="RU003355"/>
    </source>
</evidence>
<dbReference type="InterPro" id="IPR034193">
    <property type="entry name" value="PCSK9_ProteinaseK-like"/>
</dbReference>
<dbReference type="RefSeq" id="WP_101849393.1">
    <property type="nucleotide sequence ID" value="NZ_PKIZ01000006.1"/>
</dbReference>
<dbReference type="CDD" id="cd04077">
    <property type="entry name" value="Peptidases_S8_PCSK9_ProteinaseK_like"/>
    <property type="match status" value="1"/>
</dbReference>
<keyword evidence="3 5" id="KW-0378">Hydrolase</keyword>
<dbReference type="InterPro" id="IPR015500">
    <property type="entry name" value="Peptidase_S8_subtilisin-rel"/>
</dbReference>
<evidence type="ECO:0000256" key="1">
    <source>
        <dbReference type="ARBA" id="ARBA00011073"/>
    </source>
</evidence>
<keyword evidence="2 5" id="KW-0645">Protease</keyword>
<gene>
    <name evidence="10" type="ORF">CYJ76_04505</name>
</gene>
<evidence type="ECO:0000259" key="9">
    <source>
        <dbReference type="Pfam" id="PF05922"/>
    </source>
</evidence>
<dbReference type="InterPro" id="IPR050131">
    <property type="entry name" value="Peptidase_S8_subtilisin-like"/>
</dbReference>
<evidence type="ECO:0000313" key="10">
    <source>
        <dbReference type="EMBL" id="PKZ42124.1"/>
    </source>
</evidence>
<evidence type="ECO:0000256" key="5">
    <source>
        <dbReference type="PROSITE-ProRule" id="PRU01240"/>
    </source>
</evidence>
<evidence type="ECO:0000259" key="8">
    <source>
        <dbReference type="Pfam" id="PF00082"/>
    </source>
</evidence>
<dbReference type="Gene3D" id="3.40.50.200">
    <property type="entry name" value="Peptidase S8/S53 domain"/>
    <property type="match status" value="1"/>
</dbReference>
<dbReference type="Pfam" id="PF05922">
    <property type="entry name" value="Inhibitor_I9"/>
    <property type="match status" value="1"/>
</dbReference>
<feature type="active site" description="Charge relay system" evidence="5">
    <location>
        <position position="178"/>
    </location>
</feature>
<dbReference type="GO" id="GO:0006508">
    <property type="term" value="P:proteolysis"/>
    <property type="evidence" value="ECO:0007669"/>
    <property type="project" value="UniProtKB-KW"/>
</dbReference>
<evidence type="ECO:0000256" key="4">
    <source>
        <dbReference type="ARBA" id="ARBA00022825"/>
    </source>
</evidence>
<dbReference type="SUPFAM" id="SSF52743">
    <property type="entry name" value="Subtilisin-like"/>
    <property type="match status" value="1"/>
</dbReference>
<dbReference type="GO" id="GO:0005615">
    <property type="term" value="C:extracellular space"/>
    <property type="evidence" value="ECO:0007669"/>
    <property type="project" value="TreeGrafter"/>
</dbReference>
<dbReference type="Gene3D" id="2.60.120.260">
    <property type="entry name" value="Galactose-binding domain-like"/>
    <property type="match status" value="1"/>
</dbReference>
<dbReference type="InterPro" id="IPR023827">
    <property type="entry name" value="Peptidase_S8_Asp-AS"/>
</dbReference>
<dbReference type="Pfam" id="PF00082">
    <property type="entry name" value="Peptidase_S8"/>
    <property type="match status" value="1"/>
</dbReference>
<name>A0A2I1PBW8_9MICO</name>
<feature type="signal peptide" evidence="7">
    <location>
        <begin position="1"/>
        <end position="25"/>
    </location>
</feature>
<proteinExistence type="inferred from homology"/>
<dbReference type="PROSITE" id="PS00137">
    <property type="entry name" value="SUBTILASE_HIS"/>
    <property type="match status" value="1"/>
</dbReference>
<reference evidence="10 11" key="1">
    <citation type="submission" date="2017-12" db="EMBL/GenBank/DDBJ databases">
        <title>Phylogenetic diversity of female urinary microbiome.</title>
        <authorList>
            <person name="Thomas-White K."/>
            <person name="Wolfe A.J."/>
        </authorList>
    </citation>
    <scope>NUCLEOTIDE SEQUENCE [LARGE SCALE GENOMIC DNA]</scope>
    <source>
        <strain evidence="10 11">UMB1298</strain>
    </source>
</reference>
<dbReference type="PROSITE" id="PS51892">
    <property type="entry name" value="SUBTILASE"/>
    <property type="match status" value="1"/>
</dbReference>
<feature type="domain" description="Peptidase S8/S53" evidence="8">
    <location>
        <begin position="169"/>
        <end position="406"/>
    </location>
</feature>
<dbReference type="InterPro" id="IPR037045">
    <property type="entry name" value="S8pro/Inhibitor_I9_sf"/>
</dbReference>
<feature type="domain" description="Inhibitor I9" evidence="9">
    <location>
        <begin position="105"/>
        <end position="136"/>
    </location>
</feature>
<dbReference type="PROSITE" id="PS00136">
    <property type="entry name" value="SUBTILASE_ASP"/>
    <property type="match status" value="1"/>
</dbReference>
<keyword evidence="11" id="KW-1185">Reference proteome</keyword>
<feature type="chain" id="PRO_5038433970" evidence="7">
    <location>
        <begin position="26"/>
        <end position="577"/>
    </location>
</feature>
<dbReference type="InterPro" id="IPR023828">
    <property type="entry name" value="Peptidase_S8_Ser-AS"/>
</dbReference>
<feature type="active site" description="Charge relay system" evidence="5">
    <location>
        <position position="211"/>
    </location>
</feature>
<evidence type="ECO:0000256" key="7">
    <source>
        <dbReference type="SAM" id="SignalP"/>
    </source>
</evidence>
<dbReference type="InterPro" id="IPR010259">
    <property type="entry name" value="S8pro/Inhibitor_I9"/>
</dbReference>
<dbReference type="Proteomes" id="UP000234206">
    <property type="component" value="Unassembled WGS sequence"/>
</dbReference>
<dbReference type="GO" id="GO:0004252">
    <property type="term" value="F:serine-type endopeptidase activity"/>
    <property type="evidence" value="ECO:0007669"/>
    <property type="project" value="UniProtKB-UniRule"/>
</dbReference>
<comment type="similarity">
    <text evidence="1 5 6">Belongs to the peptidase S8 family.</text>
</comment>
<dbReference type="InterPro" id="IPR000209">
    <property type="entry name" value="Peptidase_S8/S53_dom"/>
</dbReference>
<keyword evidence="7" id="KW-0732">Signal</keyword>
<protein>
    <submittedName>
        <fullName evidence="10">Serine protease</fullName>
    </submittedName>
</protein>
<dbReference type="Gene3D" id="3.30.70.80">
    <property type="entry name" value="Peptidase S8 propeptide/proteinase inhibitor I9"/>
    <property type="match status" value="1"/>
</dbReference>
<accession>A0A2I1PBW8</accession>
<dbReference type="PANTHER" id="PTHR43806:SF11">
    <property type="entry name" value="CEREVISIN-RELATED"/>
    <property type="match status" value="1"/>
</dbReference>
<keyword evidence="4 5" id="KW-0720">Serine protease</keyword>
<comment type="caution">
    <text evidence="10">The sequence shown here is derived from an EMBL/GenBank/DDBJ whole genome shotgun (WGS) entry which is preliminary data.</text>
</comment>
<sequence>MRTLTRSLLALTVASLAGATTAATALPLPAAPVGGSSDLAPAAAGSADTDGGRLHIVMVDLPDAARRGPAAMASPTARAAVARATDRQADRARGRGLEVSQRFRGVGGYTVELTDAEAAELRRTPGIASVAPDAVVTGSGTQANAPWGLDRVDQDRLPLSGTYSFQQTGAGVTAYVIDTGVRASHQDFSGRVRQGVTFVNDGWGTNDCAGHGTHVAGTVGGETYGVAKDVSIVPVRVLGCDNQGSWAGIIGGIDWVAQNHSGPSVANLSIQGPANSSVDAAVNRLNASGVLSVVAAGNYSADACSTSPGRASGAFTVGSTDRYDRLSGFSNYGQCVNLLAPGSNVLSAGISGDASWATMSGTSMAAPHVAGAAALYLQKNPTATVQQVASALRQTATQGMVSGTYGSPNLLLDTTALTAGGTTTDPQPTGGIVNGDFEAGTTGWTGDTWTINSAQYTAASGSSKLWLGGYGQARTETVRQRVTVPQGATTLAFRLRVDSSEYYRSQPYDRMQVRVLGTDGRLLGTVASFSNADHGSTYTTRTADLARWAGQTVVLELTATEDSGGQTSFLVDDLSLR</sequence>
<dbReference type="AlphaFoldDB" id="A0A2I1PBW8"/>
<dbReference type="InterPro" id="IPR022398">
    <property type="entry name" value="Peptidase_S8_His-AS"/>
</dbReference>
<organism evidence="10 11">
    <name type="scientific">Kytococcus schroeteri</name>
    <dbReference type="NCBI Taxonomy" id="138300"/>
    <lineage>
        <taxon>Bacteria</taxon>
        <taxon>Bacillati</taxon>
        <taxon>Actinomycetota</taxon>
        <taxon>Actinomycetes</taxon>
        <taxon>Micrococcales</taxon>
        <taxon>Kytococcaceae</taxon>
        <taxon>Kytococcus</taxon>
    </lineage>
</organism>
<dbReference type="OrthoDB" id="9790784at2"/>
<dbReference type="PROSITE" id="PS00138">
    <property type="entry name" value="SUBTILASE_SER"/>
    <property type="match status" value="1"/>
</dbReference>
<dbReference type="PRINTS" id="PR00723">
    <property type="entry name" value="SUBTILISIN"/>
</dbReference>
<dbReference type="InterPro" id="IPR036852">
    <property type="entry name" value="Peptidase_S8/S53_dom_sf"/>
</dbReference>
<dbReference type="FunFam" id="3.40.50.200:FF:000014">
    <property type="entry name" value="Proteinase K"/>
    <property type="match status" value="1"/>
</dbReference>
<evidence type="ECO:0000313" key="11">
    <source>
        <dbReference type="Proteomes" id="UP000234206"/>
    </source>
</evidence>
<evidence type="ECO:0000256" key="2">
    <source>
        <dbReference type="ARBA" id="ARBA00022670"/>
    </source>
</evidence>